<dbReference type="SUPFAM" id="SSF56672">
    <property type="entry name" value="DNA/RNA polymerases"/>
    <property type="match status" value="1"/>
</dbReference>
<dbReference type="AlphaFoldDB" id="A0AAW2JU99"/>
<evidence type="ECO:0000313" key="1">
    <source>
        <dbReference type="EMBL" id="KAL0297738.1"/>
    </source>
</evidence>
<protein>
    <submittedName>
        <fullName evidence="1">Uncharacterized protein</fullName>
    </submittedName>
</protein>
<comment type="caution">
    <text evidence="1">The sequence shown here is derived from an EMBL/GenBank/DDBJ whole genome shotgun (WGS) entry which is preliminary data.</text>
</comment>
<sequence length="137" mass="15057">MPPSAVPCLIPPAVAPCPSLPIKHLSPLEMHARRVKGLCFNCDERFVPGHRCKPNESSPSPFPESDRAVLAALPLDLAALLHHYAAVFVVPRSLPPSRSHDHHIQLVPNASPINTSPYHYPHCQKEAMVAMIAEMLR</sequence>
<reference evidence="1" key="2">
    <citation type="journal article" date="2024" name="Plant">
        <title>Genomic evolution and insights into agronomic trait innovations of Sesamum species.</title>
        <authorList>
            <person name="Miao H."/>
            <person name="Wang L."/>
            <person name="Qu L."/>
            <person name="Liu H."/>
            <person name="Sun Y."/>
            <person name="Le M."/>
            <person name="Wang Q."/>
            <person name="Wei S."/>
            <person name="Zheng Y."/>
            <person name="Lin W."/>
            <person name="Duan Y."/>
            <person name="Cao H."/>
            <person name="Xiong S."/>
            <person name="Wang X."/>
            <person name="Wei L."/>
            <person name="Li C."/>
            <person name="Ma Q."/>
            <person name="Ju M."/>
            <person name="Zhao R."/>
            <person name="Li G."/>
            <person name="Mu C."/>
            <person name="Tian Q."/>
            <person name="Mei H."/>
            <person name="Zhang T."/>
            <person name="Gao T."/>
            <person name="Zhang H."/>
        </authorList>
    </citation>
    <scope>NUCLEOTIDE SEQUENCE</scope>
    <source>
        <strain evidence="1">G02</strain>
    </source>
</reference>
<accession>A0AAW2JU99</accession>
<dbReference type="EMBL" id="JACGWJ010000032">
    <property type="protein sequence ID" value="KAL0297738.1"/>
    <property type="molecule type" value="Genomic_DNA"/>
</dbReference>
<proteinExistence type="predicted"/>
<gene>
    <name evidence="1" type="ORF">Sradi_6825900</name>
</gene>
<reference evidence="1" key="1">
    <citation type="submission" date="2020-06" db="EMBL/GenBank/DDBJ databases">
        <authorList>
            <person name="Li T."/>
            <person name="Hu X."/>
            <person name="Zhang T."/>
            <person name="Song X."/>
            <person name="Zhang H."/>
            <person name="Dai N."/>
            <person name="Sheng W."/>
            <person name="Hou X."/>
            <person name="Wei L."/>
        </authorList>
    </citation>
    <scope>NUCLEOTIDE SEQUENCE</scope>
    <source>
        <strain evidence="1">G02</strain>
        <tissue evidence="1">Leaf</tissue>
    </source>
</reference>
<organism evidence="1">
    <name type="scientific">Sesamum radiatum</name>
    <name type="common">Black benniseed</name>
    <dbReference type="NCBI Taxonomy" id="300843"/>
    <lineage>
        <taxon>Eukaryota</taxon>
        <taxon>Viridiplantae</taxon>
        <taxon>Streptophyta</taxon>
        <taxon>Embryophyta</taxon>
        <taxon>Tracheophyta</taxon>
        <taxon>Spermatophyta</taxon>
        <taxon>Magnoliopsida</taxon>
        <taxon>eudicotyledons</taxon>
        <taxon>Gunneridae</taxon>
        <taxon>Pentapetalae</taxon>
        <taxon>asterids</taxon>
        <taxon>lamiids</taxon>
        <taxon>Lamiales</taxon>
        <taxon>Pedaliaceae</taxon>
        <taxon>Sesamum</taxon>
    </lineage>
</organism>
<dbReference type="InterPro" id="IPR043502">
    <property type="entry name" value="DNA/RNA_pol_sf"/>
</dbReference>
<name>A0AAW2JU99_SESRA</name>